<evidence type="ECO:0000313" key="3">
    <source>
        <dbReference type="Proteomes" id="UP001597344"/>
    </source>
</evidence>
<protein>
    <submittedName>
        <fullName evidence="2">YHS domain-containing (Seleno)protein</fullName>
    </submittedName>
</protein>
<evidence type="ECO:0000256" key="1">
    <source>
        <dbReference type="SAM" id="SignalP"/>
    </source>
</evidence>
<evidence type="ECO:0000313" key="2">
    <source>
        <dbReference type="EMBL" id="MFD2187622.1"/>
    </source>
</evidence>
<gene>
    <name evidence="2" type="ORF">ACFSJT_12545</name>
</gene>
<reference evidence="3" key="1">
    <citation type="journal article" date="2019" name="Int. J. Syst. Evol. Microbiol.">
        <title>The Global Catalogue of Microorganisms (GCM) 10K type strain sequencing project: providing services to taxonomists for standard genome sequencing and annotation.</title>
        <authorList>
            <consortium name="The Broad Institute Genomics Platform"/>
            <consortium name="The Broad Institute Genome Sequencing Center for Infectious Disease"/>
            <person name="Wu L."/>
            <person name="Ma J."/>
        </authorList>
    </citation>
    <scope>NUCLEOTIDE SEQUENCE [LARGE SCALE GENOMIC DNA]</scope>
    <source>
        <strain evidence="3">DT92</strain>
    </source>
</reference>
<name>A0ABW5B0D4_9FLAO</name>
<comment type="caution">
    <text evidence="2">The sequence shown here is derived from an EMBL/GenBank/DDBJ whole genome shotgun (WGS) entry which is preliminary data.</text>
</comment>
<dbReference type="Proteomes" id="UP001597344">
    <property type="component" value="Unassembled WGS sequence"/>
</dbReference>
<dbReference type="RefSeq" id="WP_378320625.1">
    <property type="nucleotide sequence ID" value="NZ_JBHUHY010000013.1"/>
</dbReference>
<feature type="chain" id="PRO_5045655012" evidence="1">
    <location>
        <begin position="19"/>
        <end position="149"/>
    </location>
</feature>
<keyword evidence="1" id="KW-0732">Signal</keyword>
<feature type="signal peptide" evidence="1">
    <location>
        <begin position="1"/>
        <end position="18"/>
    </location>
</feature>
<accession>A0ABW5B0D4</accession>
<sequence>MKKKLTLILIALVTTLNAQQVDYNTKKSFVAEGYDVTEYFNNKAVKGDSKFVGTHDGVSYKFASKENLETFKNNPEKFVPQYGGYCAYAVAVNNEKVDINPKTFEIRDGKLYLFYNAWGVNTLEKWTEEDPKKLKEKADKNWGNIKIRR</sequence>
<organism evidence="2 3">
    <name type="scientific">Aquimarina celericrescens</name>
    <dbReference type="NCBI Taxonomy" id="1964542"/>
    <lineage>
        <taxon>Bacteria</taxon>
        <taxon>Pseudomonadati</taxon>
        <taxon>Bacteroidota</taxon>
        <taxon>Flavobacteriia</taxon>
        <taxon>Flavobacteriales</taxon>
        <taxon>Flavobacteriaceae</taxon>
        <taxon>Aquimarina</taxon>
    </lineage>
</organism>
<keyword evidence="3" id="KW-1185">Reference proteome</keyword>
<proteinExistence type="predicted"/>
<dbReference type="EMBL" id="JBHUHY010000013">
    <property type="protein sequence ID" value="MFD2187622.1"/>
    <property type="molecule type" value="Genomic_DNA"/>
</dbReference>
<dbReference type="NCBIfam" id="NF041384">
    <property type="entry name" value="YHS_seleno_dom"/>
    <property type="match status" value="1"/>
</dbReference>